<proteinExistence type="predicted"/>
<evidence type="ECO:0000313" key="2">
    <source>
        <dbReference type="EMBL" id="RGE59781.1"/>
    </source>
</evidence>
<dbReference type="OrthoDB" id="9795677at2"/>
<name>A0A3E3I3Y5_9FIRM</name>
<evidence type="ECO:0000313" key="5">
    <source>
        <dbReference type="Proteomes" id="UP000261166"/>
    </source>
</evidence>
<feature type="transmembrane region" description="Helical" evidence="1">
    <location>
        <begin position="48"/>
        <end position="69"/>
    </location>
</feature>
<dbReference type="RefSeq" id="WP_081745578.1">
    <property type="nucleotide sequence ID" value="NZ_JBKVLI010000010.1"/>
</dbReference>
<dbReference type="GO" id="GO:0140359">
    <property type="term" value="F:ABC-type transporter activity"/>
    <property type="evidence" value="ECO:0007669"/>
    <property type="project" value="InterPro"/>
</dbReference>
<dbReference type="PANTHER" id="PTHR43471:SF14">
    <property type="entry name" value="ABC-2 TYPE TRANSPORT SYSTEM PERMEASE PROTEIN"/>
    <property type="match status" value="1"/>
</dbReference>
<dbReference type="Proteomes" id="UP000260812">
    <property type="component" value="Unassembled WGS sequence"/>
</dbReference>
<evidence type="ECO:0000256" key="1">
    <source>
        <dbReference type="SAM" id="Phobius"/>
    </source>
</evidence>
<dbReference type="EMBL" id="QVLV01000008">
    <property type="protein sequence ID" value="RGE59781.1"/>
    <property type="molecule type" value="Genomic_DNA"/>
</dbReference>
<dbReference type="GO" id="GO:0005886">
    <property type="term" value="C:plasma membrane"/>
    <property type="evidence" value="ECO:0007669"/>
    <property type="project" value="UniProtKB-SubCell"/>
</dbReference>
<dbReference type="Pfam" id="PF12679">
    <property type="entry name" value="ABC2_membrane_2"/>
    <property type="match status" value="1"/>
</dbReference>
<feature type="transmembrane region" description="Helical" evidence="1">
    <location>
        <begin position="215"/>
        <end position="237"/>
    </location>
</feature>
<gene>
    <name evidence="3" type="ORF">DWY69_12610</name>
    <name evidence="2" type="ORF">DXC51_13340</name>
</gene>
<dbReference type="EMBL" id="QVLU01000010">
    <property type="protein sequence ID" value="RGE71442.1"/>
    <property type="molecule type" value="Genomic_DNA"/>
</dbReference>
<feature type="transmembrane region" description="Helical" evidence="1">
    <location>
        <begin position="95"/>
        <end position="115"/>
    </location>
</feature>
<keyword evidence="1" id="KW-0472">Membrane</keyword>
<comment type="caution">
    <text evidence="2">The sequence shown here is derived from an EMBL/GenBank/DDBJ whole genome shotgun (WGS) entry which is preliminary data.</text>
</comment>
<accession>A0A3E3I3Y5</accession>
<dbReference type="Proteomes" id="UP000261166">
    <property type="component" value="Unassembled WGS sequence"/>
</dbReference>
<dbReference type="AlphaFoldDB" id="A0A3E3I3Y5"/>
<feature type="transmembrane region" description="Helical" evidence="1">
    <location>
        <begin position="145"/>
        <end position="171"/>
    </location>
</feature>
<organism evidence="2 4">
    <name type="scientific">Eisenbergiella massiliensis</name>
    <dbReference type="NCBI Taxonomy" id="1720294"/>
    <lineage>
        <taxon>Bacteria</taxon>
        <taxon>Bacillati</taxon>
        <taxon>Bacillota</taxon>
        <taxon>Clostridia</taxon>
        <taxon>Lachnospirales</taxon>
        <taxon>Lachnospiraceae</taxon>
        <taxon>Eisenbergiella</taxon>
    </lineage>
</organism>
<protein>
    <submittedName>
        <fullName evidence="2">ABC transporter permease</fullName>
    </submittedName>
</protein>
<keyword evidence="4" id="KW-1185">Reference proteome</keyword>
<dbReference type="PANTHER" id="PTHR43471">
    <property type="entry name" value="ABC TRANSPORTER PERMEASE"/>
    <property type="match status" value="1"/>
</dbReference>
<keyword evidence="1" id="KW-0812">Transmembrane</keyword>
<reference evidence="2 5" key="1">
    <citation type="submission" date="2018-08" db="EMBL/GenBank/DDBJ databases">
        <title>A genome reference for cultivated species of the human gut microbiota.</title>
        <authorList>
            <person name="Zou Y."/>
            <person name="Xue W."/>
            <person name="Luo G."/>
        </authorList>
    </citation>
    <scope>NUCLEOTIDE SEQUENCE [LARGE SCALE GENOMIC DNA]</scope>
    <source>
        <strain evidence="3 5">AF26-4BH</strain>
        <strain evidence="2">TF05-5AC</strain>
    </source>
</reference>
<feature type="transmembrane region" description="Helical" evidence="1">
    <location>
        <begin position="183"/>
        <end position="208"/>
    </location>
</feature>
<evidence type="ECO:0000313" key="3">
    <source>
        <dbReference type="EMBL" id="RGE71442.1"/>
    </source>
</evidence>
<sequence>MKAIQIKERLSGTASGALSKLKSERDNSSMHGLLVLFRKELTDHLKSARFLLMLALLTLTSMASLYGALGSVRDAATESSEFIFLTLFTTGGKSIPSISTFLAFLGPLAGIVLGFDCVNRERSLGTLNRLTSQPIYRDAIINGKFMAGFAAVFMMVFSLGILVSAIGLLAIGLPPSVEEVLRITAFLLFTVFYISFWLGLSILFSVLWRHAATAALAGISIWIFLSFFMSMVAGAVADLVYPTEGIEGMFHMMDNYNLQLGLNRISPYYLFGEAAATILNPNIRSIGVITNSQLSGAIAGYLPFGQSLLLVWPHLVCMVALTAVCFALSYIGFMRQEIRA</sequence>
<evidence type="ECO:0000313" key="4">
    <source>
        <dbReference type="Proteomes" id="UP000260812"/>
    </source>
</evidence>
<keyword evidence="1" id="KW-1133">Transmembrane helix</keyword>
<feature type="transmembrane region" description="Helical" evidence="1">
    <location>
        <begin position="311"/>
        <end position="333"/>
    </location>
</feature>